<feature type="domain" description="KIND" evidence="3">
    <location>
        <begin position="53"/>
        <end position="233"/>
    </location>
</feature>
<evidence type="ECO:0000256" key="2">
    <source>
        <dbReference type="SAM" id="MobiDB-lite"/>
    </source>
</evidence>
<name>A0A8C0NHD4_CANLF</name>
<dbReference type="Ensembl" id="ENSCAFT00030027046.1">
    <property type="protein sequence ID" value="ENSCAFP00030023607.1"/>
    <property type="gene ID" value="ENSCAFG00030014634.1"/>
</dbReference>
<dbReference type="SMART" id="SM00750">
    <property type="entry name" value="KIND"/>
    <property type="match status" value="1"/>
</dbReference>
<protein>
    <recommendedName>
        <fullName evidence="3">KIND domain-containing protein</fullName>
    </recommendedName>
</protein>
<feature type="region of interest" description="Disordered" evidence="2">
    <location>
        <begin position="530"/>
        <end position="560"/>
    </location>
</feature>
<dbReference type="PANTHER" id="PTHR21560:SF0">
    <property type="entry name" value="KINASE NON-CATALYTIC C-LOBE DOMAIN-CONTAINING PROTEIN 1"/>
    <property type="match status" value="1"/>
</dbReference>
<feature type="compositionally biased region" description="Low complexity" evidence="2">
    <location>
        <begin position="378"/>
        <end position="387"/>
    </location>
</feature>
<dbReference type="GO" id="GO:0005085">
    <property type="term" value="F:guanyl-nucleotide exchange factor activity"/>
    <property type="evidence" value="ECO:0007669"/>
    <property type="project" value="InterPro"/>
</dbReference>
<keyword evidence="1" id="KW-0677">Repeat</keyword>
<dbReference type="AlphaFoldDB" id="A0A8C0NHD4"/>
<feature type="region of interest" description="Disordered" evidence="2">
    <location>
        <begin position="233"/>
        <end position="277"/>
    </location>
</feature>
<dbReference type="PROSITE" id="PS51377">
    <property type="entry name" value="KIND"/>
    <property type="match status" value="1"/>
</dbReference>
<evidence type="ECO:0000313" key="5">
    <source>
        <dbReference type="Proteomes" id="UP000694429"/>
    </source>
</evidence>
<dbReference type="InterPro" id="IPR029899">
    <property type="entry name" value="KNDC1"/>
</dbReference>
<feature type="compositionally biased region" description="Low complexity" evidence="2">
    <location>
        <begin position="550"/>
        <end position="560"/>
    </location>
</feature>
<accession>A0A8C0NHD4</accession>
<dbReference type="GO" id="GO:0007264">
    <property type="term" value="P:small GTPase-mediated signal transduction"/>
    <property type="evidence" value="ECO:0007669"/>
    <property type="project" value="InterPro"/>
</dbReference>
<dbReference type="PANTHER" id="PTHR21560">
    <property type="entry name" value="VERY KIND PROTEIN"/>
    <property type="match status" value="1"/>
</dbReference>
<dbReference type="Pfam" id="PF16474">
    <property type="entry name" value="KIND"/>
    <property type="match status" value="1"/>
</dbReference>
<proteinExistence type="predicted"/>
<evidence type="ECO:0000313" key="4">
    <source>
        <dbReference type="Ensembl" id="ENSCAFP00030023607.1"/>
    </source>
</evidence>
<dbReference type="Gene3D" id="1.10.510.10">
    <property type="entry name" value="Transferase(Phosphotransferase) domain 1"/>
    <property type="match status" value="1"/>
</dbReference>
<sequence>MLRAPAAGDSAAGDLLGCRPLSLESLGPGRRTCRAAPRRLTAAPLGPSRQENVSLADILSLRDSGLSEQEAWAVCLECSLSMRSVAHAAIFQTLCITPDTLAFNTSGNVCFMEQLSDDPEGAFVPPEFDVTGNTFQAHIYSLGATLKAALEYVTEPEPEPRLSRDLEELLSQMQAEDPRDRPDLESIIALCEEKMLFTSSCRLCRSLSAIGRRVLSIESFGAFQDVNESAWRGRPAAGSLGPRKPPGGRAADPEGLPPRPAREAHGPPEPPAKPLLSAPVRNGERLASLILDPQRPLGDLDRSRLRKVQTFPRLLPDGPEPSALGLTLAPSRLQLPASEVFPPDPRRVFLDGKSGLSSYTTQPQARLWPERGPEPRQGGAADASSGAQGSGGRRAAALRRKARRPDPESPETQAEGLPGPGGLRTERGSRRASPRSRWVTGRGQPGATAIPRGAQPPAQSPTSFGRAAGARRAPEHSLVPRARSPCCSLPGRWGIPEARGPEASPGSGRRQHPVRPLEEALRRFGVHVLAGSSSPGGAPDLWACPPPRPSGAAAASSAIV</sequence>
<feature type="compositionally biased region" description="Polar residues" evidence="2">
    <location>
        <begin position="355"/>
        <end position="364"/>
    </location>
</feature>
<reference evidence="4" key="1">
    <citation type="submission" date="2025-08" db="UniProtKB">
        <authorList>
            <consortium name="Ensembl"/>
        </authorList>
    </citation>
    <scope>IDENTIFICATION</scope>
</reference>
<dbReference type="InterPro" id="IPR011019">
    <property type="entry name" value="KIND_dom"/>
</dbReference>
<organism evidence="4 5">
    <name type="scientific">Canis lupus familiaris</name>
    <name type="common">Dog</name>
    <name type="synonym">Canis familiaris</name>
    <dbReference type="NCBI Taxonomy" id="9615"/>
    <lineage>
        <taxon>Eukaryota</taxon>
        <taxon>Metazoa</taxon>
        <taxon>Chordata</taxon>
        <taxon>Craniata</taxon>
        <taxon>Vertebrata</taxon>
        <taxon>Euteleostomi</taxon>
        <taxon>Mammalia</taxon>
        <taxon>Eutheria</taxon>
        <taxon>Laurasiatheria</taxon>
        <taxon>Carnivora</taxon>
        <taxon>Caniformia</taxon>
        <taxon>Canidae</taxon>
        <taxon>Canis</taxon>
    </lineage>
</organism>
<evidence type="ECO:0000259" key="3">
    <source>
        <dbReference type="PROSITE" id="PS51377"/>
    </source>
</evidence>
<feature type="region of interest" description="Disordered" evidence="2">
    <location>
        <begin position="337"/>
        <end position="515"/>
    </location>
</feature>
<evidence type="ECO:0000256" key="1">
    <source>
        <dbReference type="ARBA" id="ARBA00022737"/>
    </source>
</evidence>
<dbReference type="Proteomes" id="UP000694429">
    <property type="component" value="Unassembled WGS sequence"/>
</dbReference>
<dbReference type="FunFam" id="1.10.510.10:FF:000529">
    <property type="entry name" value="Kinase non-catalytic C-lobe domain-containing 1"/>
    <property type="match status" value="1"/>
</dbReference>